<feature type="domain" description="Aldehyde dehydrogenase" evidence="4">
    <location>
        <begin position="29"/>
        <end position="177"/>
    </location>
</feature>
<keyword evidence="1" id="KW-0560">Oxidoreductase</keyword>
<dbReference type="SUPFAM" id="SSF53720">
    <property type="entry name" value="ALDH-like"/>
    <property type="match status" value="1"/>
</dbReference>
<keyword evidence="3" id="KW-0732">Signal</keyword>
<evidence type="ECO:0000313" key="6">
    <source>
        <dbReference type="Proteomes" id="UP001596058"/>
    </source>
</evidence>
<evidence type="ECO:0000313" key="5">
    <source>
        <dbReference type="EMBL" id="MFC5824084.1"/>
    </source>
</evidence>
<feature type="compositionally biased region" description="Basic and acidic residues" evidence="2">
    <location>
        <begin position="140"/>
        <end position="153"/>
    </location>
</feature>
<dbReference type="InterPro" id="IPR016161">
    <property type="entry name" value="Ald_DH/histidinol_DH"/>
</dbReference>
<feature type="region of interest" description="Disordered" evidence="2">
    <location>
        <begin position="136"/>
        <end position="161"/>
    </location>
</feature>
<evidence type="ECO:0000259" key="4">
    <source>
        <dbReference type="Pfam" id="PF00171"/>
    </source>
</evidence>
<organism evidence="5 6">
    <name type="scientific">Nonomuraea insulae</name>
    <dbReference type="NCBI Taxonomy" id="1616787"/>
    <lineage>
        <taxon>Bacteria</taxon>
        <taxon>Bacillati</taxon>
        <taxon>Actinomycetota</taxon>
        <taxon>Actinomycetes</taxon>
        <taxon>Streptosporangiales</taxon>
        <taxon>Streptosporangiaceae</taxon>
        <taxon>Nonomuraea</taxon>
    </lineage>
</organism>
<dbReference type="Pfam" id="PF00171">
    <property type="entry name" value="Aldedh"/>
    <property type="match status" value="1"/>
</dbReference>
<dbReference type="InterPro" id="IPR016162">
    <property type="entry name" value="Ald_DH_N"/>
</dbReference>
<dbReference type="RefSeq" id="WP_379513616.1">
    <property type="nucleotide sequence ID" value="NZ_JBHSPA010000013.1"/>
</dbReference>
<reference evidence="6" key="1">
    <citation type="journal article" date="2019" name="Int. J. Syst. Evol. Microbiol.">
        <title>The Global Catalogue of Microorganisms (GCM) 10K type strain sequencing project: providing services to taxonomists for standard genome sequencing and annotation.</title>
        <authorList>
            <consortium name="The Broad Institute Genomics Platform"/>
            <consortium name="The Broad Institute Genome Sequencing Center for Infectious Disease"/>
            <person name="Wu L."/>
            <person name="Ma J."/>
        </authorList>
    </citation>
    <scope>NUCLEOTIDE SEQUENCE [LARGE SCALE GENOMIC DNA]</scope>
    <source>
        <strain evidence="6">CCUG 53903</strain>
    </source>
</reference>
<feature type="signal peptide" evidence="3">
    <location>
        <begin position="1"/>
        <end position="26"/>
    </location>
</feature>
<dbReference type="Gene3D" id="3.40.605.10">
    <property type="entry name" value="Aldehyde Dehydrogenase, Chain A, domain 1"/>
    <property type="match status" value="2"/>
</dbReference>
<dbReference type="PANTHER" id="PTHR43353">
    <property type="entry name" value="SUCCINATE-SEMIALDEHYDE DEHYDROGENASE, MITOCHONDRIAL"/>
    <property type="match status" value="1"/>
</dbReference>
<keyword evidence="6" id="KW-1185">Reference proteome</keyword>
<comment type="caution">
    <text evidence="5">The sequence shown here is derived from an EMBL/GenBank/DDBJ whole genome shotgun (WGS) entry which is preliminary data.</text>
</comment>
<dbReference type="InterPro" id="IPR050740">
    <property type="entry name" value="Aldehyde_DH_Superfamily"/>
</dbReference>
<protein>
    <submittedName>
        <fullName evidence="5">Aldehyde dehydrogenase family protein</fullName>
    </submittedName>
</protein>
<sequence>MVRPRSIALAALTGSVLIGESAIAPAAAMFRAVAPITGEEVGPGFAECGAEEVNRAADLASEAFGGYRRTSSRERAAFLEPIADEIEARAGAIAERAMLEPGLPSARLADGTAHTTGQLRLFAKLLLEGGWLQVQIDPGDPERTPLPRPDVRRRSVPLGPVAPSGVSNFPLAFSVTGAPPSRPSPPAHRWWSRRIPPTPAPPRASERRSSRRHGLGGNLIPPPGQRSRARHHARVPPGDHGRGIDRFAHRRACAHRTRAIELFLRPVAYQNVPAELLPTESRDDNPLRVFRRIDGLQR</sequence>
<proteinExistence type="predicted"/>
<name>A0ABW1CG96_9ACTN</name>
<dbReference type="InterPro" id="IPR015590">
    <property type="entry name" value="Aldehyde_DH_dom"/>
</dbReference>
<dbReference type="Proteomes" id="UP001596058">
    <property type="component" value="Unassembled WGS sequence"/>
</dbReference>
<accession>A0ABW1CG96</accession>
<feature type="chain" id="PRO_5046635564" evidence="3">
    <location>
        <begin position="27"/>
        <end position="298"/>
    </location>
</feature>
<evidence type="ECO:0000256" key="2">
    <source>
        <dbReference type="SAM" id="MobiDB-lite"/>
    </source>
</evidence>
<gene>
    <name evidence="5" type="ORF">ACFPZ3_09510</name>
</gene>
<evidence type="ECO:0000256" key="3">
    <source>
        <dbReference type="SAM" id="SignalP"/>
    </source>
</evidence>
<dbReference type="EMBL" id="JBHSPA010000013">
    <property type="protein sequence ID" value="MFC5824084.1"/>
    <property type="molecule type" value="Genomic_DNA"/>
</dbReference>
<evidence type="ECO:0000256" key="1">
    <source>
        <dbReference type="ARBA" id="ARBA00023002"/>
    </source>
</evidence>
<dbReference type="PANTHER" id="PTHR43353:SF3">
    <property type="entry name" value="ALDEHYDE DEHYDROGENASE-RELATED"/>
    <property type="match status" value="1"/>
</dbReference>
<feature type="region of interest" description="Disordered" evidence="2">
    <location>
        <begin position="177"/>
        <end position="244"/>
    </location>
</feature>